<reference evidence="3" key="1">
    <citation type="journal article" date="2010" name="Nature">
        <title>The Amphimedon queenslandica genome and the evolution of animal complexity.</title>
        <authorList>
            <person name="Srivastava M."/>
            <person name="Simakov O."/>
            <person name="Chapman J."/>
            <person name="Fahey B."/>
            <person name="Gauthier M.E."/>
            <person name="Mitros T."/>
            <person name="Richards G.S."/>
            <person name="Conaco C."/>
            <person name="Dacre M."/>
            <person name="Hellsten U."/>
            <person name="Larroux C."/>
            <person name="Putnam N.H."/>
            <person name="Stanke M."/>
            <person name="Adamska M."/>
            <person name="Darling A."/>
            <person name="Degnan S.M."/>
            <person name="Oakley T.H."/>
            <person name="Plachetzki D.C."/>
            <person name="Zhai Y."/>
            <person name="Adamski M."/>
            <person name="Calcino A."/>
            <person name="Cummins S.F."/>
            <person name="Goodstein D.M."/>
            <person name="Harris C."/>
            <person name="Jackson D.J."/>
            <person name="Leys S.P."/>
            <person name="Shu S."/>
            <person name="Woodcroft B.J."/>
            <person name="Vervoort M."/>
            <person name="Kosik K.S."/>
            <person name="Manning G."/>
            <person name="Degnan B.M."/>
            <person name="Rokhsar D.S."/>
        </authorList>
    </citation>
    <scope>NUCLEOTIDE SEQUENCE [LARGE SCALE GENOMIC DNA]</scope>
</reference>
<dbReference type="InterPro" id="IPR028765">
    <property type="entry name" value="IQCB1"/>
</dbReference>
<dbReference type="SUPFAM" id="SSF52540">
    <property type="entry name" value="P-loop containing nucleoside triphosphate hydrolases"/>
    <property type="match status" value="1"/>
</dbReference>
<dbReference type="KEGG" id="aqu:105313730"/>
<dbReference type="GO" id="GO:0005516">
    <property type="term" value="F:calmodulin binding"/>
    <property type="evidence" value="ECO:0007669"/>
    <property type="project" value="InterPro"/>
</dbReference>
<feature type="region of interest" description="Disordered" evidence="1">
    <location>
        <begin position="432"/>
        <end position="454"/>
    </location>
</feature>
<protein>
    <recommendedName>
        <fullName evidence="4">IQ calmodulin-binding motif-containing protein 1</fullName>
    </recommendedName>
</protein>
<evidence type="ECO:0008006" key="4">
    <source>
        <dbReference type="Google" id="ProtNLM"/>
    </source>
</evidence>
<dbReference type="InterPro" id="IPR000048">
    <property type="entry name" value="IQ_motif_EF-hand-BS"/>
</dbReference>
<dbReference type="InterPro" id="IPR027417">
    <property type="entry name" value="P-loop_NTPase"/>
</dbReference>
<dbReference type="GO" id="GO:0005929">
    <property type="term" value="C:cilium"/>
    <property type="evidence" value="ECO:0007669"/>
    <property type="project" value="TreeGrafter"/>
</dbReference>
<proteinExistence type="predicted"/>
<sequence length="547" mass="62554">MADKVDITSSIIAIAQEVTGTDSSLADHARSFLKLRDLLSDSSLNFTTLTGAHYLIWKCDLLHVLVEELRVDFTQVDVGNGWYTGVILGRLLSNVCSNIKPLERKEGEEEEEEAERNEEFYEMLLPTAADSFLILANNIHESDNSSHSIYLDQFEAVTDALIRLCFAHNDCIKRVIESSYLLHLLVSDNVDYSLSIMRFLQELVKIDGEIIECVSTKILESILDELVYKVGGPHKELAITGLRLLAILSSYSVIVVELISEKYRGFSLLLEKWSQTSMDASMVKFVSTLLERVKASDEDSSLQKAAVFIQAGWRGYATRKRLQRMRKGFVLLQRLVRKRRRDKELKKRQNNGLRSREIRKMREEREHEMALLESMPASSVAKYLTDQKNSAAVIIQQWWKSKRRKREQVTGQLERNRSAVIIQRAYKKFIKRKNEPNQEARTSRQSINPVKSPDRTSLASMLDWFYTSRAEAREEERKRALLLAQLSSQCNLLLNMPSLADSTVGIETMFLSGSSQTVASMAEKAHSEKIASLSLPLWKRSHEKDRV</sequence>
<dbReference type="CDD" id="cd23767">
    <property type="entry name" value="IQCD"/>
    <property type="match status" value="1"/>
</dbReference>
<evidence type="ECO:0000313" key="3">
    <source>
        <dbReference type="Proteomes" id="UP000007879"/>
    </source>
</evidence>
<dbReference type="STRING" id="400682.A0A1X7UAR3"/>
<dbReference type="Proteomes" id="UP000007879">
    <property type="component" value="Unassembled WGS sequence"/>
</dbReference>
<dbReference type="PROSITE" id="PS50096">
    <property type="entry name" value="IQ"/>
    <property type="match status" value="1"/>
</dbReference>
<dbReference type="GO" id="GO:0060271">
    <property type="term" value="P:cilium assembly"/>
    <property type="evidence" value="ECO:0007669"/>
    <property type="project" value="InterPro"/>
</dbReference>
<dbReference type="AlphaFoldDB" id="A0A1X7UAR3"/>
<dbReference type="eggNOG" id="KOG0160">
    <property type="taxonomic scope" value="Eukaryota"/>
</dbReference>
<feature type="compositionally biased region" description="Basic and acidic residues" evidence="1">
    <location>
        <begin position="432"/>
        <end position="442"/>
    </location>
</feature>
<dbReference type="InParanoid" id="A0A1X7UAR3"/>
<dbReference type="PANTHER" id="PTHR15673">
    <property type="entry name" value="IQ CALMODULIN-BINDING MOTIF CONTAINING PROTEIN 1"/>
    <property type="match status" value="1"/>
</dbReference>
<dbReference type="Gene3D" id="1.20.5.190">
    <property type="match status" value="1"/>
</dbReference>
<name>A0A1X7UAR3_AMPQE</name>
<evidence type="ECO:0000313" key="2">
    <source>
        <dbReference type="EnsemblMetazoa" id="Aqu2.1.24551_001"/>
    </source>
</evidence>
<dbReference type="SMART" id="SM00015">
    <property type="entry name" value="IQ"/>
    <property type="match status" value="2"/>
</dbReference>
<dbReference type="Pfam" id="PF00612">
    <property type="entry name" value="IQ"/>
    <property type="match status" value="1"/>
</dbReference>
<reference evidence="2" key="2">
    <citation type="submission" date="2017-05" db="UniProtKB">
        <authorList>
            <consortium name="EnsemblMetazoa"/>
        </authorList>
    </citation>
    <scope>IDENTIFICATION</scope>
</reference>
<organism evidence="2">
    <name type="scientific">Amphimedon queenslandica</name>
    <name type="common">Sponge</name>
    <dbReference type="NCBI Taxonomy" id="400682"/>
    <lineage>
        <taxon>Eukaryota</taxon>
        <taxon>Metazoa</taxon>
        <taxon>Porifera</taxon>
        <taxon>Demospongiae</taxon>
        <taxon>Heteroscleromorpha</taxon>
        <taxon>Haplosclerida</taxon>
        <taxon>Niphatidae</taxon>
        <taxon>Amphimedon</taxon>
    </lineage>
</organism>
<feature type="compositionally biased region" description="Polar residues" evidence="1">
    <location>
        <begin position="443"/>
        <end position="454"/>
    </location>
</feature>
<dbReference type="EnsemblMetazoa" id="Aqu2.1.24551_001">
    <property type="protein sequence ID" value="Aqu2.1.24551_001"/>
    <property type="gene ID" value="Aqu2.1.24551"/>
</dbReference>
<gene>
    <name evidence="2" type="primary">105313730</name>
</gene>
<dbReference type="PANTHER" id="PTHR15673:SF2">
    <property type="entry name" value="IQ CALMODULIN-BINDING MOTIF-CONTAINING PROTEIN 1"/>
    <property type="match status" value="1"/>
</dbReference>
<keyword evidence="3" id="KW-1185">Reference proteome</keyword>
<dbReference type="InterPro" id="IPR016024">
    <property type="entry name" value="ARM-type_fold"/>
</dbReference>
<evidence type="ECO:0000256" key="1">
    <source>
        <dbReference type="SAM" id="MobiDB-lite"/>
    </source>
</evidence>
<dbReference type="SUPFAM" id="SSF48371">
    <property type="entry name" value="ARM repeat"/>
    <property type="match status" value="1"/>
</dbReference>
<accession>A0A1X7UAR3</accession>
<dbReference type="EnsemblMetazoa" id="XM_011407385.2">
    <property type="protein sequence ID" value="XP_011405687.2"/>
    <property type="gene ID" value="LOC105313730"/>
</dbReference>
<dbReference type="OrthoDB" id="8178106at2759"/>
<dbReference type="OMA" id="ANNIHES"/>